<protein>
    <submittedName>
        <fullName evidence="5">Alpha/beta fold hydrolase</fullName>
    </submittedName>
</protein>
<evidence type="ECO:0000313" key="5">
    <source>
        <dbReference type="EMBL" id="QIS13684.1"/>
    </source>
</evidence>
<comment type="similarity">
    <text evidence="1">Belongs to the peptidase S33 family.</text>
</comment>
<evidence type="ECO:0000256" key="1">
    <source>
        <dbReference type="ARBA" id="ARBA00010088"/>
    </source>
</evidence>
<dbReference type="PANTHER" id="PTHR43248:SF29">
    <property type="entry name" value="TRIPEPTIDYL AMINOPEPTIDASE"/>
    <property type="match status" value="1"/>
</dbReference>
<reference evidence="5 6" key="1">
    <citation type="journal article" date="2019" name="ACS Chem. Biol.">
        <title>Identification and Mobilization of a Cryptic Antibiotic Biosynthesis Gene Locus from a Human-Pathogenic Nocardia Isolate.</title>
        <authorList>
            <person name="Herisse M."/>
            <person name="Ishida K."/>
            <person name="Porter J.L."/>
            <person name="Howden B."/>
            <person name="Hertweck C."/>
            <person name="Stinear T.P."/>
            <person name="Pidot S.J."/>
        </authorList>
    </citation>
    <scope>NUCLEOTIDE SEQUENCE [LARGE SCALE GENOMIC DNA]</scope>
    <source>
        <strain evidence="5 6">AUSMDU00012717</strain>
    </source>
</reference>
<proteinExistence type="inferred from homology"/>
<dbReference type="PANTHER" id="PTHR43248">
    <property type="entry name" value="2-SUCCINYL-6-HYDROXY-2,4-CYCLOHEXADIENE-1-CARBOXYLATE SYNTHASE"/>
    <property type="match status" value="1"/>
</dbReference>
<dbReference type="RefSeq" id="WP_167476193.1">
    <property type="nucleotide sequence ID" value="NZ_CP046172.1"/>
</dbReference>
<dbReference type="EMBL" id="CP046172">
    <property type="protein sequence ID" value="QIS13684.1"/>
    <property type="molecule type" value="Genomic_DNA"/>
</dbReference>
<dbReference type="GO" id="GO:0016787">
    <property type="term" value="F:hydrolase activity"/>
    <property type="evidence" value="ECO:0007669"/>
    <property type="project" value="UniProtKB-KW"/>
</dbReference>
<sequence length="506" mass="55771">MDDRPARRNAWKTGRFGCTAVWCGGAALILVAALCVAADTTGLARYYQQRLHWHACKDDGLAKEGASCAEVMVPLDYGNPSGPTLSVAISRIEARDKANRRGILLSNPGGPGGSGMDAFDLIGDVLEPDVLARYDLIGFDPRGVERSGKQQRCGWPVANPIRSAGVDRAGFVSETLLQADLAASCLQRDQNWMRHLSTRNTARDMDVIRGALAEPRLSYYGLSYGTYLGEVYTQLFPGRSDRIVLDSVIDPDRYWLGLQQDWGPAVEAGFDDWAAWTADRDETYHLGASAGEVRGTVEALIAHAAETPIVVEGFAFDDHLIPNLLWEMLRDARLNEPVAQMMRALADAAEGRAPDVPKRLHQQIVSAKEDEYSVMAQIWCADAPMPRDPAWYWDAIQRARPTQPIFGALANNIQPCAFWPAPLEPPTVVRNAVPALILQATGDNRTPYRNAVALHRQMTRSRLITLRNTRIHMVFRTGLSTCVLETTNAYFRDGTIPAADLDCDPN</sequence>
<dbReference type="Pfam" id="PF08386">
    <property type="entry name" value="Abhydrolase_4"/>
    <property type="match status" value="1"/>
</dbReference>
<evidence type="ECO:0000256" key="2">
    <source>
        <dbReference type="ARBA" id="ARBA00022729"/>
    </source>
</evidence>
<dbReference type="InterPro" id="IPR029058">
    <property type="entry name" value="AB_hydrolase_fold"/>
</dbReference>
<dbReference type="InterPro" id="IPR013595">
    <property type="entry name" value="Pept_S33_TAP-like_C"/>
</dbReference>
<organism evidence="5 6">
    <name type="scientific">Nocardia arthritidis</name>
    <dbReference type="NCBI Taxonomy" id="228602"/>
    <lineage>
        <taxon>Bacteria</taxon>
        <taxon>Bacillati</taxon>
        <taxon>Actinomycetota</taxon>
        <taxon>Actinomycetes</taxon>
        <taxon>Mycobacteriales</taxon>
        <taxon>Nocardiaceae</taxon>
        <taxon>Nocardia</taxon>
    </lineage>
</organism>
<dbReference type="SUPFAM" id="SSF53474">
    <property type="entry name" value="alpha/beta-Hydrolases"/>
    <property type="match status" value="1"/>
</dbReference>
<dbReference type="AlphaFoldDB" id="A0A6G9YKF6"/>
<dbReference type="Proteomes" id="UP000503540">
    <property type="component" value="Chromosome"/>
</dbReference>
<name>A0A6G9YKF6_9NOCA</name>
<gene>
    <name evidence="5" type="ORF">F5544_29195</name>
</gene>
<evidence type="ECO:0000259" key="4">
    <source>
        <dbReference type="Pfam" id="PF08386"/>
    </source>
</evidence>
<dbReference type="Gene3D" id="3.40.50.1820">
    <property type="entry name" value="alpha/beta hydrolase"/>
    <property type="match status" value="1"/>
</dbReference>
<evidence type="ECO:0000256" key="3">
    <source>
        <dbReference type="ARBA" id="ARBA00022801"/>
    </source>
</evidence>
<keyword evidence="2" id="KW-0732">Signal</keyword>
<keyword evidence="6" id="KW-1185">Reference proteome</keyword>
<keyword evidence="3 5" id="KW-0378">Hydrolase</keyword>
<evidence type="ECO:0000313" key="6">
    <source>
        <dbReference type="Proteomes" id="UP000503540"/>
    </source>
</evidence>
<dbReference type="KEGG" id="nah:F5544_29195"/>
<accession>A0A6G9YKF6</accession>
<dbReference type="InterPro" id="IPR051601">
    <property type="entry name" value="Serine_prot/Carboxylest_S33"/>
</dbReference>
<feature type="domain" description="Peptidase S33 tripeptidyl aminopeptidase-like C-terminal" evidence="4">
    <location>
        <begin position="408"/>
        <end position="503"/>
    </location>
</feature>